<name>A0A1F5TQ94_9BACT</name>
<dbReference type="SUPFAM" id="SSF56784">
    <property type="entry name" value="HAD-like"/>
    <property type="match status" value="1"/>
</dbReference>
<reference evidence="1 2" key="1">
    <citation type="journal article" date="2016" name="Nat. Commun.">
        <title>Thousands of microbial genomes shed light on interconnected biogeochemical processes in an aquifer system.</title>
        <authorList>
            <person name="Anantharaman K."/>
            <person name="Brown C.T."/>
            <person name="Hug L.A."/>
            <person name="Sharon I."/>
            <person name="Castelle C.J."/>
            <person name="Probst A.J."/>
            <person name="Thomas B.C."/>
            <person name="Singh A."/>
            <person name="Wilkins M.J."/>
            <person name="Karaoz U."/>
            <person name="Brodie E.L."/>
            <person name="Williams K.H."/>
            <person name="Hubbard S.S."/>
            <person name="Banfield J.F."/>
        </authorList>
    </citation>
    <scope>NUCLEOTIDE SEQUENCE [LARGE SCALE GENOMIC DNA]</scope>
</reference>
<dbReference type="EMBL" id="MFGO01000015">
    <property type="protein sequence ID" value="OGF41018.1"/>
    <property type="molecule type" value="Genomic_DNA"/>
</dbReference>
<accession>A0A1F5TQ94</accession>
<dbReference type="Proteomes" id="UP000177579">
    <property type="component" value="Unassembled WGS sequence"/>
</dbReference>
<comment type="caution">
    <text evidence="1">The sequence shown here is derived from an EMBL/GenBank/DDBJ whole genome shotgun (WGS) entry which is preliminary data.</text>
</comment>
<dbReference type="Gene3D" id="3.40.50.1000">
    <property type="entry name" value="HAD superfamily/HAD-like"/>
    <property type="match status" value="1"/>
</dbReference>
<dbReference type="AlphaFoldDB" id="A0A1F5TQ94"/>
<dbReference type="InterPro" id="IPR023214">
    <property type="entry name" value="HAD_sf"/>
</dbReference>
<gene>
    <name evidence="1" type="ORF">A2531_03625</name>
</gene>
<evidence type="ECO:0000313" key="2">
    <source>
        <dbReference type="Proteomes" id="UP000177579"/>
    </source>
</evidence>
<evidence type="ECO:0008006" key="3">
    <source>
        <dbReference type="Google" id="ProtNLM"/>
    </source>
</evidence>
<evidence type="ECO:0000313" key="1">
    <source>
        <dbReference type="EMBL" id="OGF41018.1"/>
    </source>
</evidence>
<dbReference type="InterPro" id="IPR036412">
    <property type="entry name" value="HAD-like_sf"/>
</dbReference>
<protein>
    <recommendedName>
        <fullName evidence="3">FCP1 homology domain-containing protein</fullName>
    </recommendedName>
</protein>
<sequence length="212" mass="24445">MNTSSQELLVIDFDRTVFDSDALYRDLYKLCKVNGIDRDFLDPSLALVPPDNLLFNFFLMVQRNRKIKPVMIEKVVAEMQSYIREKGHLYVFDDSRLFLSSAIESGWKVVILTYGDQGFQLAKFIGSKLSDLCHSFIVTSDVKWNQLEILGITPTIFLDDNPKNIDEIKTKFPETTVVEIKRPNTKYQNVLSIKADLVVNRLDWPLRLCETG</sequence>
<organism evidence="1 2">
    <name type="scientific">Candidatus Falkowbacteria bacterium RIFOXYD2_FULL_34_120</name>
    <dbReference type="NCBI Taxonomy" id="1798007"/>
    <lineage>
        <taxon>Bacteria</taxon>
        <taxon>Candidatus Falkowiibacteriota</taxon>
    </lineage>
</organism>
<proteinExistence type="predicted"/>